<keyword evidence="3" id="KW-1185">Reference proteome</keyword>
<evidence type="ECO:0000256" key="1">
    <source>
        <dbReference type="SAM" id="MobiDB-lite"/>
    </source>
</evidence>
<dbReference type="KEGG" id="snep:Enr13x_32270"/>
<protein>
    <submittedName>
        <fullName evidence="2">Uncharacterized protein</fullName>
    </submittedName>
</protein>
<gene>
    <name evidence="2" type="ORF">Enr13x_32270</name>
</gene>
<reference evidence="2 3" key="1">
    <citation type="submission" date="2019-03" db="EMBL/GenBank/DDBJ databases">
        <title>Deep-cultivation of Planctomycetes and their phenomic and genomic characterization uncovers novel biology.</title>
        <authorList>
            <person name="Wiegand S."/>
            <person name="Jogler M."/>
            <person name="Boedeker C."/>
            <person name="Pinto D."/>
            <person name="Vollmers J."/>
            <person name="Rivas-Marin E."/>
            <person name="Kohn T."/>
            <person name="Peeters S.H."/>
            <person name="Heuer A."/>
            <person name="Rast P."/>
            <person name="Oberbeckmann S."/>
            <person name="Bunk B."/>
            <person name="Jeske O."/>
            <person name="Meyerdierks A."/>
            <person name="Storesund J.E."/>
            <person name="Kallscheuer N."/>
            <person name="Luecker S."/>
            <person name="Lage O.M."/>
            <person name="Pohl T."/>
            <person name="Merkel B.J."/>
            <person name="Hornburger P."/>
            <person name="Mueller R.-W."/>
            <person name="Bruemmer F."/>
            <person name="Labrenz M."/>
            <person name="Spormann A.M."/>
            <person name="Op den Camp H."/>
            <person name="Overmann J."/>
            <person name="Amann R."/>
            <person name="Jetten M.S.M."/>
            <person name="Mascher T."/>
            <person name="Medema M.H."/>
            <person name="Devos D.P."/>
            <person name="Kaster A.-K."/>
            <person name="Ovreas L."/>
            <person name="Rohde M."/>
            <person name="Galperin M.Y."/>
            <person name="Jogler C."/>
        </authorList>
    </citation>
    <scope>NUCLEOTIDE SEQUENCE [LARGE SCALE GENOMIC DNA]</scope>
    <source>
        <strain evidence="2 3">Enr13</strain>
    </source>
</reference>
<evidence type="ECO:0000313" key="3">
    <source>
        <dbReference type="Proteomes" id="UP000319004"/>
    </source>
</evidence>
<organism evidence="2 3">
    <name type="scientific">Stieleria neptunia</name>
    <dbReference type="NCBI Taxonomy" id="2527979"/>
    <lineage>
        <taxon>Bacteria</taxon>
        <taxon>Pseudomonadati</taxon>
        <taxon>Planctomycetota</taxon>
        <taxon>Planctomycetia</taxon>
        <taxon>Pirellulales</taxon>
        <taxon>Pirellulaceae</taxon>
        <taxon>Stieleria</taxon>
    </lineage>
</organism>
<sequence length="168" mass="17977">MGTGPGEKEPEKPLVVDRRVSEGRRVAGLCGLEYQRARGLPATATIPFVSTESVRDSSIPEGFQQLAGGQRSATSGIRIAESPRPRTGSQRIDPPAVPQIALLIEVIVHTRQQAGIQGSNPICFDTLRGRVTPVDGFPEVSLRSPPATGFDPVGVMLAFSLFRRNFSG</sequence>
<dbReference type="AlphaFoldDB" id="A0A518HRE9"/>
<feature type="region of interest" description="Disordered" evidence="1">
    <location>
        <begin position="66"/>
        <end position="93"/>
    </location>
</feature>
<dbReference type="Proteomes" id="UP000319004">
    <property type="component" value="Chromosome"/>
</dbReference>
<proteinExistence type="predicted"/>
<accession>A0A518HRE9</accession>
<dbReference type="EMBL" id="CP037423">
    <property type="protein sequence ID" value="QDV43371.1"/>
    <property type="molecule type" value="Genomic_DNA"/>
</dbReference>
<name>A0A518HRE9_9BACT</name>
<evidence type="ECO:0000313" key="2">
    <source>
        <dbReference type="EMBL" id="QDV43371.1"/>
    </source>
</evidence>